<dbReference type="InterPro" id="IPR013094">
    <property type="entry name" value="AB_hydrolase_3"/>
</dbReference>
<feature type="compositionally biased region" description="Basic and acidic residues" evidence="4">
    <location>
        <begin position="627"/>
        <end position="663"/>
    </location>
</feature>
<feature type="region of interest" description="Disordered" evidence="4">
    <location>
        <begin position="741"/>
        <end position="785"/>
    </location>
</feature>
<dbReference type="PROSITE" id="PS01174">
    <property type="entry name" value="LIPASE_GDXG_SER"/>
    <property type="match status" value="1"/>
</dbReference>
<feature type="region of interest" description="Disordered" evidence="4">
    <location>
        <begin position="264"/>
        <end position="283"/>
    </location>
</feature>
<protein>
    <submittedName>
        <fullName evidence="6">Lipase esterase family protein</fullName>
    </submittedName>
</protein>
<evidence type="ECO:0000313" key="7">
    <source>
        <dbReference type="Proteomes" id="UP000266188"/>
    </source>
</evidence>
<feature type="active site" evidence="3">
    <location>
        <position position="188"/>
    </location>
</feature>
<proteinExistence type="inferred from homology"/>
<feature type="compositionally biased region" description="Basic and acidic residues" evidence="4">
    <location>
        <begin position="264"/>
        <end position="277"/>
    </location>
</feature>
<evidence type="ECO:0000313" key="6">
    <source>
        <dbReference type="EMBL" id="RJE25900.1"/>
    </source>
</evidence>
<dbReference type="OrthoDB" id="2336090at2759"/>
<feature type="compositionally biased region" description="Basic and acidic residues" evidence="4">
    <location>
        <begin position="670"/>
        <end position="692"/>
    </location>
</feature>
<dbReference type="Pfam" id="PF07859">
    <property type="entry name" value="Abhydrolase_3"/>
    <property type="match status" value="2"/>
</dbReference>
<evidence type="ECO:0000256" key="2">
    <source>
        <dbReference type="ARBA" id="ARBA00022801"/>
    </source>
</evidence>
<dbReference type="STRING" id="2070753.A0A3A2ZT38"/>
<dbReference type="SUPFAM" id="SSF53474">
    <property type="entry name" value="alpha/beta-Hydrolases"/>
    <property type="match status" value="1"/>
</dbReference>
<dbReference type="InterPro" id="IPR050300">
    <property type="entry name" value="GDXG_lipolytic_enzyme"/>
</dbReference>
<dbReference type="GO" id="GO:0016787">
    <property type="term" value="F:hydrolase activity"/>
    <property type="evidence" value="ECO:0007669"/>
    <property type="project" value="UniProtKB-KW"/>
</dbReference>
<keyword evidence="7" id="KW-1185">Reference proteome</keyword>
<comment type="caution">
    <text evidence="6">The sequence shown here is derived from an EMBL/GenBank/DDBJ whole genome shotgun (WGS) entry which is preliminary data.</text>
</comment>
<dbReference type="PROSITE" id="PS01173">
    <property type="entry name" value="LIPASE_GDXG_HIS"/>
    <property type="match status" value="1"/>
</dbReference>
<feature type="domain" description="Alpha/beta hydrolase fold-3" evidence="5">
    <location>
        <begin position="328"/>
        <end position="384"/>
    </location>
</feature>
<name>A0A3A2ZT38_9EURO</name>
<keyword evidence="2" id="KW-0378">Hydrolase</keyword>
<dbReference type="PANTHER" id="PTHR48081">
    <property type="entry name" value="AB HYDROLASE SUPERFAMILY PROTEIN C4A8.06C"/>
    <property type="match status" value="1"/>
</dbReference>
<feature type="region of interest" description="Disordered" evidence="4">
    <location>
        <begin position="627"/>
        <end position="711"/>
    </location>
</feature>
<evidence type="ECO:0000259" key="5">
    <source>
        <dbReference type="Pfam" id="PF07859"/>
    </source>
</evidence>
<comment type="similarity">
    <text evidence="1">Belongs to the 'GDXG' lipolytic enzyme family.</text>
</comment>
<organism evidence="6 7">
    <name type="scientific">Aspergillus sclerotialis</name>
    <dbReference type="NCBI Taxonomy" id="2070753"/>
    <lineage>
        <taxon>Eukaryota</taxon>
        <taxon>Fungi</taxon>
        <taxon>Dikarya</taxon>
        <taxon>Ascomycota</taxon>
        <taxon>Pezizomycotina</taxon>
        <taxon>Eurotiomycetes</taxon>
        <taxon>Eurotiomycetidae</taxon>
        <taxon>Eurotiales</taxon>
        <taxon>Aspergillaceae</taxon>
        <taxon>Aspergillus</taxon>
        <taxon>Aspergillus subgen. Polypaecilum</taxon>
    </lineage>
</organism>
<feature type="domain" description="Alpha/beta hydrolase fold-3" evidence="5">
    <location>
        <begin position="180"/>
        <end position="228"/>
    </location>
</feature>
<feature type="compositionally biased region" description="Polar residues" evidence="4">
    <location>
        <begin position="771"/>
        <end position="785"/>
    </location>
</feature>
<dbReference type="Gene3D" id="3.40.50.1820">
    <property type="entry name" value="alpha/beta hydrolase"/>
    <property type="match status" value="2"/>
</dbReference>
<accession>A0A3A2ZT38</accession>
<evidence type="ECO:0000256" key="1">
    <source>
        <dbReference type="ARBA" id="ARBA00010515"/>
    </source>
</evidence>
<reference evidence="7" key="1">
    <citation type="submission" date="2017-02" db="EMBL/GenBank/DDBJ databases">
        <authorList>
            <person name="Tafer H."/>
            <person name="Lopandic K."/>
        </authorList>
    </citation>
    <scope>NUCLEOTIDE SEQUENCE [LARGE SCALE GENOMIC DNA]</scope>
    <source>
        <strain evidence="7">CBS 366.77</strain>
    </source>
</reference>
<dbReference type="AlphaFoldDB" id="A0A3A2ZT38"/>
<feature type="region of interest" description="Disordered" evidence="4">
    <location>
        <begin position="577"/>
        <end position="599"/>
    </location>
</feature>
<dbReference type="InterPro" id="IPR002168">
    <property type="entry name" value="Lipase_GDXG_HIS_AS"/>
</dbReference>
<gene>
    <name evidence="6" type="ORF">PHISCL_01742</name>
</gene>
<sequence length="809" mass="88827">MPMNPVALSAALAPTVVSTWFSHYLNRKSLQNEPSVHLSYDEGLHIIREFLVYASKYPVEDLQAFSRQRVPSPHWVKNETVTIPEKYLTAAASNVIDQLGPKGIERIGGKEWWQWRGRGPSPLKGEFIEMRKDHQERKHAKCNRVMLYIHGGAFSFGSIQTHRYQLQRHARKLKGLVFAREIIFAGDSAGGGLVLSMLVTIRDQGLPLPAGGILISPWVDLTHSFPSIVSDNPGDYLPPSGFRHKPSPAWPPPNADEIAAVEKEGGSDHKNAPEKVKRAVPQSNDQDAVYGYSVYHNGSGEHCPSETGASDQKAKQESITVNLDGKMVEIKDQIQMYATNQLLTHPLVSPVLQPSLGGLPPLFVLSGGAEMLRDEQFYLAHKAANPTAYAPSEAYLDEHDPNRELLNKYQPTYVQLQVWEGLCHVAPTLSFTRPAKFMYRAIAQFGAYALARAQNSEIDILDDEDVSPILSDVDAPRPTMPASYGRAGTYFESLSVGKAGDPLPAFHKHMIRQRVDNTGTIHPLDPPSTYEVLQIPSSAVGAINPQLVKRWIEGKREWDEKFAKEKRRMQQQRIKELSHGLRDFNGESPPPSSLAARRAAPGVLPEGKKNYPLFLWSLLASKHDKRTIGRETKAEGETRRRSVDAKKTGSTRDSRVLDPKEQDISNEDASSEKDTTAAEPGHDTSPEGRDFASEPAKPSMDKPMSPLLILPDDDDVKKSIEENASTRALFHAPGTLPMTSQVSLAPSARPASWTVRSRSDDVSTIGDKDSATVTSAGLGSPDNASTRAVMGAGGVVGLIPDTSNSQSNA</sequence>
<dbReference type="Proteomes" id="UP000266188">
    <property type="component" value="Unassembled WGS sequence"/>
</dbReference>
<dbReference type="InterPro" id="IPR029058">
    <property type="entry name" value="AB_hydrolase_fold"/>
</dbReference>
<dbReference type="InterPro" id="IPR033140">
    <property type="entry name" value="Lipase_GDXG_put_SER_AS"/>
</dbReference>
<dbReference type="EMBL" id="MVGC01000034">
    <property type="protein sequence ID" value="RJE25900.1"/>
    <property type="molecule type" value="Genomic_DNA"/>
</dbReference>
<dbReference type="PANTHER" id="PTHR48081:SF19">
    <property type="entry name" value="AB HYDROLASE SUPERFAMILY PROTEIN C4A8.06C"/>
    <property type="match status" value="1"/>
</dbReference>
<evidence type="ECO:0000256" key="3">
    <source>
        <dbReference type="PROSITE-ProRule" id="PRU10038"/>
    </source>
</evidence>
<feature type="compositionally biased region" description="Basic and acidic residues" evidence="4">
    <location>
        <begin position="757"/>
        <end position="770"/>
    </location>
</feature>
<evidence type="ECO:0000256" key="4">
    <source>
        <dbReference type="SAM" id="MobiDB-lite"/>
    </source>
</evidence>